<reference evidence="3 4" key="1">
    <citation type="submission" date="2019-11" db="EMBL/GenBank/DDBJ databases">
        <title>Venturia inaequalis Genome Resource.</title>
        <authorList>
            <person name="Lichtner F.J."/>
        </authorList>
    </citation>
    <scope>NUCLEOTIDE SEQUENCE [LARGE SCALE GENOMIC DNA]</scope>
    <source>
        <strain evidence="3">Bline_iso_100314</strain>
    </source>
</reference>
<keyword evidence="2" id="KW-0472">Membrane</keyword>
<protein>
    <submittedName>
        <fullName evidence="3">Uncharacterized protein</fullName>
    </submittedName>
</protein>
<evidence type="ECO:0000313" key="4">
    <source>
        <dbReference type="Proteomes" id="UP000433883"/>
    </source>
</evidence>
<feature type="compositionally biased region" description="Low complexity" evidence="1">
    <location>
        <begin position="90"/>
        <end position="114"/>
    </location>
</feature>
<dbReference type="EMBL" id="WNWQ01000914">
    <property type="protein sequence ID" value="KAE9963049.1"/>
    <property type="molecule type" value="Genomic_DNA"/>
</dbReference>
<comment type="caution">
    <text evidence="3">The sequence shown here is derived from an EMBL/GenBank/DDBJ whole genome shotgun (WGS) entry which is preliminary data.</text>
</comment>
<keyword evidence="2" id="KW-1133">Transmembrane helix</keyword>
<proteinExistence type="predicted"/>
<feature type="region of interest" description="Disordered" evidence="1">
    <location>
        <begin position="90"/>
        <end position="119"/>
    </location>
</feature>
<keyword evidence="2" id="KW-0812">Transmembrane</keyword>
<dbReference type="AlphaFoldDB" id="A0A8H3U6E2"/>
<evidence type="ECO:0000256" key="2">
    <source>
        <dbReference type="SAM" id="Phobius"/>
    </source>
</evidence>
<evidence type="ECO:0000256" key="1">
    <source>
        <dbReference type="SAM" id="MobiDB-lite"/>
    </source>
</evidence>
<gene>
    <name evidence="3" type="ORF">BLS_009752</name>
</gene>
<accession>A0A8H3U6E2</accession>
<name>A0A8H3U6E2_VENIN</name>
<dbReference type="Proteomes" id="UP000433883">
    <property type="component" value="Unassembled WGS sequence"/>
</dbReference>
<evidence type="ECO:0000313" key="3">
    <source>
        <dbReference type="EMBL" id="KAE9963049.1"/>
    </source>
</evidence>
<feature type="transmembrane region" description="Helical" evidence="2">
    <location>
        <begin position="169"/>
        <end position="193"/>
    </location>
</feature>
<sequence>MSTRTTVAAAYNGQKTSLSLPVTLIPGAIYGIDGSKTEWPNSTPFPSDTTLALSSNQVVFDQLGQRTIGQIQTINGVATTIGVLQGTTLSSTSTATPTPSVNSSTSSPTLVPSSQENGKVTTTESASGILVTATLLPGNKTLRWIDPFKSGEVWFVPAKPEKARLKGGAAAGIAIGCLVAGVLVAALACFLLFSRRKKRAAAQAGHFEPTVYSEEHDLKHPAKTSSTPMGAIDAAAIIENNLPQPKEDNAIIGDLSRIKSRIEGHVDSYYHTAGANNQATAQALSAALGTAFPVSMLKLQELLSNPRKRPAVLRTAIAWIIVSRIDFSSGPDTTFLPAYVAGATRDLCASGMDEPSEFSEFRAKEFQLIPSARVAFLSKWRQITAALSGNTFTKEIAADDNRLVNINSALDLADTFLRPCAKGGDDDKRLVNLEEIMKRAARFGFLLFSQPSSFHFDWTDDGSGLVVFPGLLQVSDDNGRPVASPRKFGSKEVIPI</sequence>
<organism evidence="3 4">
    <name type="scientific">Venturia inaequalis</name>
    <name type="common">Apple scab fungus</name>
    <dbReference type="NCBI Taxonomy" id="5025"/>
    <lineage>
        <taxon>Eukaryota</taxon>
        <taxon>Fungi</taxon>
        <taxon>Dikarya</taxon>
        <taxon>Ascomycota</taxon>
        <taxon>Pezizomycotina</taxon>
        <taxon>Dothideomycetes</taxon>
        <taxon>Pleosporomycetidae</taxon>
        <taxon>Venturiales</taxon>
        <taxon>Venturiaceae</taxon>
        <taxon>Venturia</taxon>
    </lineage>
</organism>